<dbReference type="Gene3D" id="3.20.80.10">
    <property type="entry name" value="Regulatory factor, effector binding domain"/>
    <property type="match status" value="1"/>
</dbReference>
<dbReference type="InterPro" id="IPR011256">
    <property type="entry name" value="Reg_factor_effector_dom_sf"/>
</dbReference>
<feature type="coiled-coil region" evidence="5">
    <location>
        <begin position="81"/>
        <end position="118"/>
    </location>
</feature>
<evidence type="ECO:0000256" key="5">
    <source>
        <dbReference type="SAM" id="Coils"/>
    </source>
</evidence>
<dbReference type="InterPro" id="IPR000551">
    <property type="entry name" value="MerR-type_HTH_dom"/>
</dbReference>
<proteinExistence type="predicted"/>
<dbReference type="SUPFAM" id="SSF46955">
    <property type="entry name" value="Putative DNA-binding domain"/>
    <property type="match status" value="1"/>
</dbReference>
<dbReference type="SUPFAM" id="SSF55136">
    <property type="entry name" value="Probable bacterial effector-binding domain"/>
    <property type="match status" value="1"/>
</dbReference>
<evidence type="ECO:0000313" key="8">
    <source>
        <dbReference type="Proteomes" id="UP000886887"/>
    </source>
</evidence>
<protein>
    <submittedName>
        <fullName evidence="7">MerR family transcriptional regulator</fullName>
    </submittedName>
</protein>
<dbReference type="GO" id="GO:0003700">
    <property type="term" value="F:DNA-binding transcription factor activity"/>
    <property type="evidence" value="ECO:0007669"/>
    <property type="project" value="InterPro"/>
</dbReference>
<sequence length="268" mass="30309">MRTRFTVGEMARLSGLSKQTLIFYDRTGVFSPRAVDPSNGYRYYAAEQLEALDNVLMLKEMGLSLEEIRAFMHERSGRRALEVMEMQRARIREKMERLARIERRLARKAGTLRALEADRPDGVQIRPMPQDALATEPVDAPGGLAEQDVALKRLLRRAQEMGYPHYYQLGTMVAAQDLLAGRCLRASYAFLPLDRPVEGCAYRPEGLAAVAYHAGAYARTQETYARMLEQIGQRGLAPMDYAYEYCILDSLTSASSDDYVTQIVIPLR</sequence>
<keyword evidence="2" id="KW-0805">Transcription regulation</keyword>
<reference evidence="7" key="2">
    <citation type="journal article" date="2021" name="PeerJ">
        <title>Extensive microbial diversity within the chicken gut microbiome revealed by metagenomics and culture.</title>
        <authorList>
            <person name="Gilroy R."/>
            <person name="Ravi A."/>
            <person name="Getino M."/>
            <person name="Pursley I."/>
            <person name="Horton D.L."/>
            <person name="Alikhan N.F."/>
            <person name="Baker D."/>
            <person name="Gharbi K."/>
            <person name="Hall N."/>
            <person name="Watson M."/>
            <person name="Adriaenssens E.M."/>
            <person name="Foster-Nyarko E."/>
            <person name="Jarju S."/>
            <person name="Secka A."/>
            <person name="Antonio M."/>
            <person name="Oren A."/>
            <person name="Chaudhuri R.R."/>
            <person name="La Ragione R."/>
            <person name="Hildebrand F."/>
            <person name="Pallen M.J."/>
        </authorList>
    </citation>
    <scope>NUCLEOTIDE SEQUENCE</scope>
    <source>
        <strain evidence="7">ChiSxjej2B14-6234</strain>
    </source>
</reference>
<feature type="domain" description="HTH merR-type" evidence="6">
    <location>
        <begin position="4"/>
        <end position="74"/>
    </location>
</feature>
<dbReference type="Gene3D" id="1.10.1660.10">
    <property type="match status" value="1"/>
</dbReference>
<evidence type="ECO:0000256" key="2">
    <source>
        <dbReference type="ARBA" id="ARBA00023015"/>
    </source>
</evidence>
<dbReference type="Proteomes" id="UP000886887">
    <property type="component" value="Unassembled WGS sequence"/>
</dbReference>
<dbReference type="AlphaFoldDB" id="A0A9D0ZAH6"/>
<keyword evidence="3" id="KW-0238">DNA-binding</keyword>
<dbReference type="InterPro" id="IPR047057">
    <property type="entry name" value="MerR_fam"/>
</dbReference>
<name>A0A9D0ZAH6_9FIRM</name>
<dbReference type="InterPro" id="IPR009061">
    <property type="entry name" value="DNA-bd_dom_put_sf"/>
</dbReference>
<evidence type="ECO:0000256" key="4">
    <source>
        <dbReference type="ARBA" id="ARBA00023163"/>
    </source>
</evidence>
<evidence type="ECO:0000256" key="3">
    <source>
        <dbReference type="ARBA" id="ARBA00023125"/>
    </source>
</evidence>
<accession>A0A9D0ZAH6</accession>
<dbReference type="EMBL" id="DVFJ01000006">
    <property type="protein sequence ID" value="HIQ70950.1"/>
    <property type="molecule type" value="Genomic_DNA"/>
</dbReference>
<reference evidence="7" key="1">
    <citation type="submission" date="2020-10" db="EMBL/GenBank/DDBJ databases">
        <authorList>
            <person name="Gilroy R."/>
        </authorList>
    </citation>
    <scope>NUCLEOTIDE SEQUENCE</scope>
    <source>
        <strain evidence="7">ChiSxjej2B14-6234</strain>
    </source>
</reference>
<dbReference type="CDD" id="cd04782">
    <property type="entry name" value="HTH_BltR"/>
    <property type="match status" value="1"/>
</dbReference>
<keyword evidence="4" id="KW-0804">Transcription</keyword>
<dbReference type="PROSITE" id="PS50937">
    <property type="entry name" value="HTH_MERR_2"/>
    <property type="match status" value="1"/>
</dbReference>
<dbReference type="PANTHER" id="PTHR30204">
    <property type="entry name" value="REDOX-CYCLING DRUG-SENSING TRANSCRIPTIONAL ACTIVATOR SOXR"/>
    <property type="match status" value="1"/>
</dbReference>
<evidence type="ECO:0000259" key="6">
    <source>
        <dbReference type="PROSITE" id="PS50937"/>
    </source>
</evidence>
<comment type="caution">
    <text evidence="7">The sequence shown here is derived from an EMBL/GenBank/DDBJ whole genome shotgun (WGS) entry which is preliminary data.</text>
</comment>
<dbReference type="Pfam" id="PF13411">
    <property type="entry name" value="MerR_1"/>
    <property type="match status" value="1"/>
</dbReference>
<gene>
    <name evidence="7" type="ORF">IAB73_01910</name>
</gene>
<evidence type="ECO:0000313" key="7">
    <source>
        <dbReference type="EMBL" id="HIQ70950.1"/>
    </source>
</evidence>
<keyword evidence="5" id="KW-0175">Coiled coil</keyword>
<dbReference type="SMART" id="SM00422">
    <property type="entry name" value="HTH_MERR"/>
    <property type="match status" value="1"/>
</dbReference>
<dbReference type="PANTHER" id="PTHR30204:SF69">
    <property type="entry name" value="MERR-FAMILY TRANSCRIPTIONAL REGULATOR"/>
    <property type="match status" value="1"/>
</dbReference>
<organism evidence="7 8">
    <name type="scientific">Candidatus Onthenecus intestinigallinarum</name>
    <dbReference type="NCBI Taxonomy" id="2840875"/>
    <lineage>
        <taxon>Bacteria</taxon>
        <taxon>Bacillati</taxon>
        <taxon>Bacillota</taxon>
        <taxon>Clostridia</taxon>
        <taxon>Eubacteriales</taxon>
        <taxon>Candidatus Onthenecus</taxon>
    </lineage>
</organism>
<keyword evidence="1" id="KW-0678">Repressor</keyword>
<dbReference type="GO" id="GO:0003677">
    <property type="term" value="F:DNA binding"/>
    <property type="evidence" value="ECO:0007669"/>
    <property type="project" value="UniProtKB-KW"/>
</dbReference>
<evidence type="ECO:0000256" key="1">
    <source>
        <dbReference type="ARBA" id="ARBA00022491"/>
    </source>
</evidence>